<gene>
    <name evidence="2" type="ORF">PENANT_c164G08059</name>
</gene>
<comment type="caution">
    <text evidence="2">The sequence shown here is derived from an EMBL/GenBank/DDBJ whole genome shotgun (WGS) entry which is preliminary data.</text>
</comment>
<evidence type="ECO:0000256" key="1">
    <source>
        <dbReference type="SAM" id="MobiDB-lite"/>
    </source>
</evidence>
<accession>A0A1V6PDA4</accession>
<feature type="region of interest" description="Disordered" evidence="1">
    <location>
        <begin position="1"/>
        <end position="25"/>
    </location>
</feature>
<protein>
    <submittedName>
        <fullName evidence="2">Uncharacterized protein</fullName>
    </submittedName>
</protein>
<reference evidence="3" key="1">
    <citation type="journal article" date="2017" name="Nat. Microbiol.">
        <title>Global analysis of biosynthetic gene clusters reveals vast potential of secondary metabolite production in Penicillium species.</title>
        <authorList>
            <person name="Nielsen J.C."/>
            <person name="Grijseels S."/>
            <person name="Prigent S."/>
            <person name="Ji B."/>
            <person name="Dainat J."/>
            <person name="Nielsen K.F."/>
            <person name="Frisvad J.C."/>
            <person name="Workman M."/>
            <person name="Nielsen J."/>
        </authorList>
    </citation>
    <scope>NUCLEOTIDE SEQUENCE [LARGE SCALE GENOMIC DNA]</scope>
    <source>
        <strain evidence="3">IBT 31811</strain>
    </source>
</reference>
<organism evidence="2 3">
    <name type="scientific">Penicillium antarcticum</name>
    <dbReference type="NCBI Taxonomy" id="416450"/>
    <lineage>
        <taxon>Eukaryota</taxon>
        <taxon>Fungi</taxon>
        <taxon>Dikarya</taxon>
        <taxon>Ascomycota</taxon>
        <taxon>Pezizomycotina</taxon>
        <taxon>Eurotiomycetes</taxon>
        <taxon>Eurotiomycetidae</taxon>
        <taxon>Eurotiales</taxon>
        <taxon>Aspergillaceae</taxon>
        <taxon>Penicillium</taxon>
    </lineage>
</organism>
<evidence type="ECO:0000313" key="3">
    <source>
        <dbReference type="Proteomes" id="UP000191672"/>
    </source>
</evidence>
<proteinExistence type="predicted"/>
<dbReference type="EMBL" id="MDYN01000164">
    <property type="protein sequence ID" value="OQD74984.1"/>
    <property type="molecule type" value="Genomic_DNA"/>
</dbReference>
<dbReference type="Proteomes" id="UP000191672">
    <property type="component" value="Unassembled WGS sequence"/>
</dbReference>
<evidence type="ECO:0000313" key="2">
    <source>
        <dbReference type="EMBL" id="OQD74984.1"/>
    </source>
</evidence>
<keyword evidence="3" id="KW-1185">Reference proteome</keyword>
<sequence length="25" mass="2488">MAVVAPASEGSLQPRCGRIASSRGS</sequence>
<name>A0A1V6PDA4_9EURO</name>
<dbReference type="AlphaFoldDB" id="A0A1V6PDA4"/>